<dbReference type="AlphaFoldDB" id="A0A3R9P999"/>
<protein>
    <recommendedName>
        <fullName evidence="5">DUF4890 domain-containing protein</fullName>
    </recommendedName>
</protein>
<evidence type="ECO:0000313" key="4">
    <source>
        <dbReference type="Proteomes" id="UP000273500"/>
    </source>
</evidence>
<evidence type="ECO:0000313" key="3">
    <source>
        <dbReference type="EMBL" id="RSK46967.1"/>
    </source>
</evidence>
<name>A0A3R9P999_9BACT</name>
<dbReference type="OrthoDB" id="884879at2"/>
<dbReference type="EMBL" id="RWIT01000011">
    <property type="protein sequence ID" value="RSK46967.1"/>
    <property type="molecule type" value="Genomic_DNA"/>
</dbReference>
<keyword evidence="2" id="KW-0732">Signal</keyword>
<dbReference type="Proteomes" id="UP000273500">
    <property type="component" value="Unassembled WGS sequence"/>
</dbReference>
<gene>
    <name evidence="3" type="ORF">EI291_16725</name>
</gene>
<proteinExistence type="predicted"/>
<feature type="region of interest" description="Disordered" evidence="1">
    <location>
        <begin position="22"/>
        <end position="60"/>
    </location>
</feature>
<evidence type="ECO:0000256" key="1">
    <source>
        <dbReference type="SAM" id="MobiDB-lite"/>
    </source>
</evidence>
<keyword evidence="4" id="KW-1185">Reference proteome</keyword>
<feature type="compositionally biased region" description="Polar residues" evidence="1">
    <location>
        <begin position="49"/>
        <end position="60"/>
    </location>
</feature>
<organism evidence="3 4">
    <name type="scientific">Hymenobacter rigui</name>
    <dbReference type="NCBI Taxonomy" id="334424"/>
    <lineage>
        <taxon>Bacteria</taxon>
        <taxon>Pseudomonadati</taxon>
        <taxon>Bacteroidota</taxon>
        <taxon>Cytophagia</taxon>
        <taxon>Cytophagales</taxon>
        <taxon>Hymenobacteraceae</taxon>
        <taxon>Hymenobacter</taxon>
    </lineage>
</organism>
<feature type="chain" id="PRO_5018731453" description="DUF4890 domain-containing protein" evidence="2">
    <location>
        <begin position="21"/>
        <end position="138"/>
    </location>
</feature>
<evidence type="ECO:0000256" key="2">
    <source>
        <dbReference type="SAM" id="SignalP"/>
    </source>
</evidence>
<accession>A0A3R9P999</accession>
<feature type="signal peptide" evidence="2">
    <location>
        <begin position="1"/>
        <end position="20"/>
    </location>
</feature>
<comment type="caution">
    <text evidence="3">The sequence shown here is derived from an EMBL/GenBank/DDBJ whole genome shotgun (WGS) entry which is preliminary data.</text>
</comment>
<evidence type="ECO:0008006" key="5">
    <source>
        <dbReference type="Google" id="ProtNLM"/>
    </source>
</evidence>
<dbReference type="RefSeq" id="WP_125422563.1">
    <property type="nucleotide sequence ID" value="NZ_RWIT01000011.1"/>
</dbReference>
<sequence>MKKMLVLLFAATVLAGTAAAQTTATPLPRPDGMDQNRQNLTPEQRADRQAQNLTRQLSLSADQTPKVRAIALAQAQEMQTLRDKYTTAGSRQGMGQDLKATQEKYDAQLKAVLTTDQYTKYTQLREDRMDKVRQRRVN</sequence>
<reference evidence="3 4" key="1">
    <citation type="submission" date="2018-12" db="EMBL/GenBank/DDBJ databases">
        <authorList>
            <person name="Feng G."/>
            <person name="Zhu H."/>
        </authorList>
    </citation>
    <scope>NUCLEOTIDE SEQUENCE [LARGE SCALE GENOMIC DNA]</scope>
    <source>
        <strain evidence="3 4">KCTC 12533</strain>
    </source>
</reference>